<dbReference type="InterPro" id="IPR058205">
    <property type="entry name" value="D-LDH-like"/>
</dbReference>
<dbReference type="STRING" id="99656.SAMN05421659_11051"/>
<dbReference type="InterPro" id="IPR036291">
    <property type="entry name" value="NAD(P)-bd_dom_sf"/>
</dbReference>
<evidence type="ECO:0000256" key="2">
    <source>
        <dbReference type="ARBA" id="ARBA00023002"/>
    </source>
</evidence>
<dbReference type="InterPro" id="IPR006140">
    <property type="entry name" value="D-isomer_DH_NAD-bd"/>
</dbReference>
<dbReference type="Pfam" id="PF00389">
    <property type="entry name" value="2-Hacid_dh"/>
    <property type="match status" value="1"/>
</dbReference>
<dbReference type="AlphaFoldDB" id="A0A1I0QYR0"/>
<evidence type="ECO:0000259" key="5">
    <source>
        <dbReference type="Pfam" id="PF00389"/>
    </source>
</evidence>
<dbReference type="Proteomes" id="UP000199701">
    <property type="component" value="Unassembled WGS sequence"/>
</dbReference>
<sequence>MKLAVFSYRTDEIEYFNRFEKQYNVDVIYTSEPPTLETAKFAKDCDCISIITTKVDVELLEKLKELGVRFISTRTIGYDHIDIDYAHKIGIGVGNVSYSPNSVAEYTVMLILMANRKAKHILERSIGQDYSLKGIQGKELRNQTVGVIGTGRIGETVIKNLSGFGAKIIAYDFHEKESVKELATYVSMDTLFRDSDVITMHTPLTPQNHHLINEENIAKMKTGVVIINTARGALIDTATFIDAIENGKIGAAALDVIENETDVFYNDFKYTPIKNRELAILKSFPNVTVMPHTAFYTDQAVSDMVENSILSCIENSEKNK</sequence>
<dbReference type="SUPFAM" id="SSF52283">
    <property type="entry name" value="Formate/glycerate dehydrogenase catalytic domain-like"/>
    <property type="match status" value="1"/>
</dbReference>
<evidence type="ECO:0000259" key="6">
    <source>
        <dbReference type="Pfam" id="PF02826"/>
    </source>
</evidence>
<protein>
    <submittedName>
        <fullName evidence="7">D-lactate dehydrogenase</fullName>
    </submittedName>
</protein>
<dbReference type="OrthoDB" id="9805416at2"/>
<dbReference type="RefSeq" id="WP_092454751.1">
    <property type="nucleotide sequence ID" value="NZ_FOJI01000010.1"/>
</dbReference>
<comment type="similarity">
    <text evidence="1 4">Belongs to the D-isomer specific 2-hydroxyacid dehydrogenase family.</text>
</comment>
<proteinExistence type="inferred from homology"/>
<evidence type="ECO:0000256" key="3">
    <source>
        <dbReference type="ARBA" id="ARBA00023027"/>
    </source>
</evidence>
<dbReference type="SUPFAM" id="SSF51735">
    <property type="entry name" value="NAD(P)-binding Rossmann-fold domains"/>
    <property type="match status" value="1"/>
</dbReference>
<dbReference type="PROSITE" id="PS00065">
    <property type="entry name" value="D_2_HYDROXYACID_DH_1"/>
    <property type="match status" value="1"/>
</dbReference>
<dbReference type="EMBL" id="FOJI01000010">
    <property type="protein sequence ID" value="SEW33035.1"/>
    <property type="molecule type" value="Genomic_DNA"/>
</dbReference>
<dbReference type="GO" id="GO:0051287">
    <property type="term" value="F:NAD binding"/>
    <property type="evidence" value="ECO:0007669"/>
    <property type="project" value="InterPro"/>
</dbReference>
<keyword evidence="2 4" id="KW-0560">Oxidoreductase</keyword>
<dbReference type="Gene3D" id="3.40.50.720">
    <property type="entry name" value="NAD(P)-binding Rossmann-like Domain"/>
    <property type="match status" value="2"/>
</dbReference>
<reference evidence="7 8" key="1">
    <citation type="submission" date="2016-10" db="EMBL/GenBank/DDBJ databases">
        <authorList>
            <person name="de Groot N.N."/>
        </authorList>
    </citation>
    <scope>NUCLEOTIDE SEQUENCE [LARGE SCALE GENOMIC DNA]</scope>
    <source>
        <strain evidence="7 8">DSM 9179</strain>
    </source>
</reference>
<feature type="domain" description="D-isomer specific 2-hydroxyacid dehydrogenase NAD-binding" evidence="6">
    <location>
        <begin position="108"/>
        <end position="294"/>
    </location>
</feature>
<evidence type="ECO:0000313" key="7">
    <source>
        <dbReference type="EMBL" id="SEW33035.1"/>
    </source>
</evidence>
<dbReference type="PROSITE" id="PS00671">
    <property type="entry name" value="D_2_HYDROXYACID_DH_3"/>
    <property type="match status" value="1"/>
</dbReference>
<evidence type="ECO:0000256" key="1">
    <source>
        <dbReference type="ARBA" id="ARBA00005854"/>
    </source>
</evidence>
<accession>A0A1I0QYR0</accession>
<dbReference type="Pfam" id="PF02826">
    <property type="entry name" value="2-Hacid_dh_C"/>
    <property type="match status" value="1"/>
</dbReference>
<dbReference type="GO" id="GO:0008720">
    <property type="term" value="F:D-lactate dehydrogenase (NAD+) activity"/>
    <property type="evidence" value="ECO:0007669"/>
    <property type="project" value="TreeGrafter"/>
</dbReference>
<name>A0A1I0QYR0_9FIRM</name>
<keyword evidence="3" id="KW-0520">NAD</keyword>
<dbReference type="InterPro" id="IPR029753">
    <property type="entry name" value="D-isomer_DH_CS"/>
</dbReference>
<organism evidence="7 8">
    <name type="scientific">[Clostridium] fimetarium</name>
    <dbReference type="NCBI Taxonomy" id="99656"/>
    <lineage>
        <taxon>Bacteria</taxon>
        <taxon>Bacillati</taxon>
        <taxon>Bacillota</taxon>
        <taxon>Clostridia</taxon>
        <taxon>Lachnospirales</taxon>
        <taxon>Lachnospiraceae</taxon>
    </lineage>
</organism>
<feature type="domain" description="D-isomer specific 2-hydroxyacid dehydrogenase catalytic" evidence="5">
    <location>
        <begin position="8"/>
        <end position="313"/>
    </location>
</feature>
<evidence type="ECO:0000256" key="4">
    <source>
        <dbReference type="RuleBase" id="RU003719"/>
    </source>
</evidence>
<dbReference type="InterPro" id="IPR029752">
    <property type="entry name" value="D-isomer_DH_CS1"/>
</dbReference>
<dbReference type="InterPro" id="IPR006139">
    <property type="entry name" value="D-isomer_2_OHA_DH_cat_dom"/>
</dbReference>
<gene>
    <name evidence="7" type="ORF">SAMN05421659_11051</name>
</gene>
<dbReference type="PANTHER" id="PTHR43026:SF1">
    <property type="entry name" value="2-HYDROXYACID DEHYDROGENASE HOMOLOG 1-RELATED"/>
    <property type="match status" value="1"/>
</dbReference>
<dbReference type="CDD" id="cd12185">
    <property type="entry name" value="HGDH_LDH_like"/>
    <property type="match status" value="1"/>
</dbReference>
<keyword evidence="8" id="KW-1185">Reference proteome</keyword>
<evidence type="ECO:0000313" key="8">
    <source>
        <dbReference type="Proteomes" id="UP000199701"/>
    </source>
</evidence>
<dbReference type="PANTHER" id="PTHR43026">
    <property type="entry name" value="2-HYDROXYACID DEHYDROGENASE HOMOLOG 1-RELATED"/>
    <property type="match status" value="1"/>
</dbReference>